<protein>
    <recommendedName>
        <fullName evidence="4">Secreted protein</fullName>
    </recommendedName>
</protein>
<organism evidence="2 3">
    <name type="scientific">Hibiscus sabdariffa</name>
    <name type="common">roselle</name>
    <dbReference type="NCBI Taxonomy" id="183260"/>
    <lineage>
        <taxon>Eukaryota</taxon>
        <taxon>Viridiplantae</taxon>
        <taxon>Streptophyta</taxon>
        <taxon>Embryophyta</taxon>
        <taxon>Tracheophyta</taxon>
        <taxon>Spermatophyta</taxon>
        <taxon>Magnoliopsida</taxon>
        <taxon>eudicotyledons</taxon>
        <taxon>Gunneridae</taxon>
        <taxon>Pentapetalae</taxon>
        <taxon>rosids</taxon>
        <taxon>malvids</taxon>
        <taxon>Malvales</taxon>
        <taxon>Malvaceae</taxon>
        <taxon>Malvoideae</taxon>
        <taxon>Hibiscus</taxon>
    </lineage>
</organism>
<evidence type="ECO:0008006" key="4">
    <source>
        <dbReference type="Google" id="ProtNLM"/>
    </source>
</evidence>
<name>A0ABR2C3I3_9ROSI</name>
<reference evidence="2 3" key="1">
    <citation type="journal article" date="2024" name="G3 (Bethesda)">
        <title>Genome assembly of Hibiscus sabdariffa L. provides insights into metabolisms of medicinal natural products.</title>
        <authorList>
            <person name="Kim T."/>
        </authorList>
    </citation>
    <scope>NUCLEOTIDE SEQUENCE [LARGE SCALE GENOMIC DNA]</scope>
    <source>
        <strain evidence="2">TK-2024</strain>
        <tissue evidence="2">Old leaves</tissue>
    </source>
</reference>
<evidence type="ECO:0000313" key="3">
    <source>
        <dbReference type="Proteomes" id="UP001472677"/>
    </source>
</evidence>
<proteinExistence type="predicted"/>
<dbReference type="Proteomes" id="UP001472677">
    <property type="component" value="Unassembled WGS sequence"/>
</dbReference>
<keyword evidence="1" id="KW-0732">Signal</keyword>
<feature type="chain" id="PRO_5046184578" description="Secreted protein" evidence="1">
    <location>
        <begin position="26"/>
        <end position="81"/>
    </location>
</feature>
<comment type="caution">
    <text evidence="2">The sequence shown here is derived from an EMBL/GenBank/DDBJ whole genome shotgun (WGS) entry which is preliminary data.</text>
</comment>
<feature type="signal peptide" evidence="1">
    <location>
        <begin position="1"/>
        <end position="25"/>
    </location>
</feature>
<gene>
    <name evidence="2" type="ORF">V6N12_037323</name>
</gene>
<accession>A0ABR2C3I3</accession>
<sequence>MPTQRLWKWWHQLVVIDLLVKRIGLVDFRLVERRCNALALTRDELRGPHSLKHGGSFESLFNLDILDSHLSGFGVHTLCNR</sequence>
<keyword evidence="3" id="KW-1185">Reference proteome</keyword>
<dbReference type="EMBL" id="JBBPBM010000068">
    <property type="protein sequence ID" value="KAK8513958.1"/>
    <property type="molecule type" value="Genomic_DNA"/>
</dbReference>
<evidence type="ECO:0000256" key="1">
    <source>
        <dbReference type="SAM" id="SignalP"/>
    </source>
</evidence>
<evidence type="ECO:0000313" key="2">
    <source>
        <dbReference type="EMBL" id="KAK8513958.1"/>
    </source>
</evidence>